<dbReference type="RefSeq" id="WP_320509255.1">
    <property type="nucleotide sequence ID" value="NZ_JAXCLW010000004.1"/>
</dbReference>
<dbReference type="Gene3D" id="3.20.20.150">
    <property type="entry name" value="Divalent-metal-dependent TIM barrel enzymes"/>
    <property type="match status" value="1"/>
</dbReference>
<dbReference type="PIRSF" id="PIRSF006241">
    <property type="entry name" value="HyI"/>
    <property type="match status" value="1"/>
</dbReference>
<comment type="similarity">
    <text evidence="2">Belongs to the hyi family.</text>
</comment>
<dbReference type="NCBIfam" id="NF043033">
    <property type="entry name" value="OxoTetrIsom"/>
    <property type="match status" value="1"/>
</dbReference>
<accession>A0ABU5EEC4</accession>
<dbReference type="InterPro" id="IPR053398">
    <property type="entry name" value="HPT_OtnI_isomerases"/>
</dbReference>
<name>A0ABU5EEC4_9PROT</name>
<dbReference type="InterPro" id="IPR050417">
    <property type="entry name" value="Sugar_Epim/Isomerase"/>
</dbReference>
<sequence>MPRFAANLSMMFTEWAFLDRFAAAADAGFTAVEYLFPYDHRPDEIAKRLSANGLTQVLFNLSPGDWAAGERGFAACPGRQAAFRDTVATAFPYIVATNVRRIHAMSGCADPTDPKLRDLYLENLCWAADILARHDVELLIEPINPRDMPGYFLRDFDLAGEILSAAARSNLRLQFDIYHRQVLRGDVATALRELMPLIGHIQIAGVPQRHEPDLGELNYAFLFGEIDRLNYLGFIGCEYRPRAGTIEGLGWLRRMTR</sequence>
<dbReference type="GO" id="GO:0016853">
    <property type="term" value="F:isomerase activity"/>
    <property type="evidence" value="ECO:0007669"/>
    <property type="project" value="UniProtKB-KW"/>
</dbReference>
<dbReference type="EC" id="5.3.1.35" evidence="4"/>
<evidence type="ECO:0000313" key="4">
    <source>
        <dbReference type="EMBL" id="MDY0884184.1"/>
    </source>
</evidence>
<dbReference type="PANTHER" id="PTHR43489:SF6">
    <property type="entry name" value="HYDROXYPYRUVATE ISOMERASE-RELATED"/>
    <property type="match status" value="1"/>
</dbReference>
<feature type="domain" description="Xylose isomerase-like TIM barrel" evidence="3">
    <location>
        <begin position="21"/>
        <end position="254"/>
    </location>
</feature>
<proteinExistence type="inferred from homology"/>
<comment type="caution">
    <text evidence="4">The sequence shown here is derived from an EMBL/GenBank/DDBJ whole genome shotgun (WGS) entry which is preliminary data.</text>
</comment>
<dbReference type="EMBL" id="JAXCLW010000004">
    <property type="protein sequence ID" value="MDY0884184.1"/>
    <property type="molecule type" value="Genomic_DNA"/>
</dbReference>
<dbReference type="Proteomes" id="UP001279642">
    <property type="component" value="Unassembled WGS sequence"/>
</dbReference>
<dbReference type="InterPro" id="IPR036237">
    <property type="entry name" value="Xyl_isomerase-like_sf"/>
</dbReference>
<evidence type="ECO:0000259" key="3">
    <source>
        <dbReference type="Pfam" id="PF01261"/>
    </source>
</evidence>
<dbReference type="Pfam" id="PF01261">
    <property type="entry name" value="AP_endonuc_2"/>
    <property type="match status" value="1"/>
</dbReference>
<reference evidence="4 5" key="1">
    <citation type="journal article" date="2016" name="Antonie Van Leeuwenhoek">
        <title>Dongia soli sp. nov., isolated from soil from Dokdo, Korea.</title>
        <authorList>
            <person name="Kim D.U."/>
            <person name="Lee H."/>
            <person name="Kim H."/>
            <person name="Kim S.G."/>
            <person name="Ka J.O."/>
        </authorList>
    </citation>
    <scope>NUCLEOTIDE SEQUENCE [LARGE SCALE GENOMIC DNA]</scope>
    <source>
        <strain evidence="4 5">D78</strain>
    </source>
</reference>
<dbReference type="SUPFAM" id="SSF51658">
    <property type="entry name" value="Xylose isomerase-like"/>
    <property type="match status" value="1"/>
</dbReference>
<gene>
    <name evidence="4" type="primary">otnI</name>
    <name evidence="4" type="ORF">SMD27_15160</name>
</gene>
<organism evidence="4 5">
    <name type="scientific">Dongia soli</name>
    <dbReference type="NCBI Taxonomy" id="600628"/>
    <lineage>
        <taxon>Bacteria</taxon>
        <taxon>Pseudomonadati</taxon>
        <taxon>Pseudomonadota</taxon>
        <taxon>Alphaproteobacteria</taxon>
        <taxon>Rhodospirillales</taxon>
        <taxon>Dongiaceae</taxon>
        <taxon>Dongia</taxon>
    </lineage>
</organism>
<dbReference type="PANTHER" id="PTHR43489">
    <property type="entry name" value="ISOMERASE"/>
    <property type="match status" value="1"/>
</dbReference>
<dbReference type="InterPro" id="IPR013022">
    <property type="entry name" value="Xyl_isomerase-like_TIM-brl"/>
</dbReference>
<keyword evidence="5" id="KW-1185">Reference proteome</keyword>
<keyword evidence="1 2" id="KW-0413">Isomerase</keyword>
<evidence type="ECO:0000256" key="1">
    <source>
        <dbReference type="ARBA" id="ARBA00023235"/>
    </source>
</evidence>
<evidence type="ECO:0000313" key="5">
    <source>
        <dbReference type="Proteomes" id="UP001279642"/>
    </source>
</evidence>
<dbReference type="InterPro" id="IPR026040">
    <property type="entry name" value="HyI-like"/>
</dbReference>
<protein>
    <submittedName>
        <fullName evidence="4">2-oxo-tetronate isomerase</fullName>
        <ecNumber evidence="4">5.3.1.35</ecNumber>
    </submittedName>
</protein>
<evidence type="ECO:0000256" key="2">
    <source>
        <dbReference type="PIRNR" id="PIRNR006241"/>
    </source>
</evidence>